<gene>
    <name evidence="2" type="ORF">KUF71_019529</name>
</gene>
<keyword evidence="3" id="KW-1185">Reference proteome</keyword>
<name>A0AAE1HYH2_9NEOP</name>
<sequence>MFEEKEKPYCPIQKSTQKGLVTEIDALQNDTIFCVSVGNETLNMTSSSSDSDENSHTPYSKRGIKFGSKQARWKKRNVQCSQSLNGTSENHDVTGASHLHPNMAFDLGDYFQDECSNLQDGKIEANGANRSDASVESDSIANEACNSSDRTSQTSGNSDTNDTSQESDEDESSDSDDNSYEDCNLSFLPEPLFSGSKNSVGEAIRLLLDLYFSHALSKQCLKDLVTLLHRLLPIGNNFPRSYYFFKKTIDPFIPPKLLTVHTACDKCGTYVGQKKKGGEKVQCPACTLSDP</sequence>
<protein>
    <submittedName>
        <fullName evidence="2">Halomucin</fullName>
    </submittedName>
</protein>
<reference evidence="2" key="2">
    <citation type="journal article" date="2023" name="BMC Genomics">
        <title>Pest status, molecular evolution, and epigenetic factors derived from the genome assembly of Frankliniella fusca, a thysanopteran phytovirus vector.</title>
        <authorList>
            <person name="Catto M.A."/>
            <person name="Labadie P.E."/>
            <person name="Jacobson A.L."/>
            <person name="Kennedy G.G."/>
            <person name="Srinivasan R."/>
            <person name="Hunt B.G."/>
        </authorList>
    </citation>
    <scope>NUCLEOTIDE SEQUENCE</scope>
    <source>
        <strain evidence="2">PL_HMW_Pooled</strain>
    </source>
</reference>
<evidence type="ECO:0000313" key="3">
    <source>
        <dbReference type="Proteomes" id="UP001219518"/>
    </source>
</evidence>
<evidence type="ECO:0000256" key="1">
    <source>
        <dbReference type="SAM" id="MobiDB-lite"/>
    </source>
</evidence>
<proteinExistence type="predicted"/>
<feature type="compositionally biased region" description="Acidic residues" evidence="1">
    <location>
        <begin position="165"/>
        <end position="180"/>
    </location>
</feature>
<evidence type="ECO:0000313" key="2">
    <source>
        <dbReference type="EMBL" id="KAK3929698.1"/>
    </source>
</evidence>
<reference evidence="2" key="1">
    <citation type="submission" date="2021-07" db="EMBL/GenBank/DDBJ databases">
        <authorList>
            <person name="Catto M.A."/>
            <person name="Jacobson A."/>
            <person name="Kennedy G."/>
            <person name="Labadie P."/>
            <person name="Hunt B.G."/>
            <person name="Srinivasan R."/>
        </authorList>
    </citation>
    <scope>NUCLEOTIDE SEQUENCE</scope>
    <source>
        <strain evidence="2">PL_HMW_Pooled</strain>
        <tissue evidence="2">Head</tissue>
    </source>
</reference>
<feature type="region of interest" description="Disordered" evidence="1">
    <location>
        <begin position="126"/>
        <end position="180"/>
    </location>
</feature>
<dbReference type="Proteomes" id="UP001219518">
    <property type="component" value="Unassembled WGS sequence"/>
</dbReference>
<feature type="compositionally biased region" description="Polar residues" evidence="1">
    <location>
        <begin position="128"/>
        <end position="156"/>
    </location>
</feature>
<comment type="caution">
    <text evidence="2">The sequence shown here is derived from an EMBL/GenBank/DDBJ whole genome shotgun (WGS) entry which is preliminary data.</text>
</comment>
<dbReference type="AlphaFoldDB" id="A0AAE1HYH2"/>
<organism evidence="2 3">
    <name type="scientific">Frankliniella fusca</name>
    <dbReference type="NCBI Taxonomy" id="407009"/>
    <lineage>
        <taxon>Eukaryota</taxon>
        <taxon>Metazoa</taxon>
        <taxon>Ecdysozoa</taxon>
        <taxon>Arthropoda</taxon>
        <taxon>Hexapoda</taxon>
        <taxon>Insecta</taxon>
        <taxon>Pterygota</taxon>
        <taxon>Neoptera</taxon>
        <taxon>Paraneoptera</taxon>
        <taxon>Thysanoptera</taxon>
        <taxon>Terebrantia</taxon>
        <taxon>Thripoidea</taxon>
        <taxon>Thripidae</taxon>
        <taxon>Frankliniella</taxon>
    </lineage>
</organism>
<dbReference type="EMBL" id="JAHWGI010001402">
    <property type="protein sequence ID" value="KAK3929698.1"/>
    <property type="molecule type" value="Genomic_DNA"/>
</dbReference>
<accession>A0AAE1HYH2</accession>